<proteinExistence type="predicted"/>
<comment type="caution">
    <text evidence="1">The sequence shown here is derived from an EMBL/GenBank/DDBJ whole genome shotgun (WGS) entry which is preliminary data.</text>
</comment>
<accession>A0A553YVA3</accession>
<name>A0A553YVA3_9ACTN</name>
<protein>
    <submittedName>
        <fullName evidence="1">Uncharacterized protein</fullName>
    </submittedName>
</protein>
<keyword evidence="2" id="KW-1185">Reference proteome</keyword>
<reference evidence="1 2" key="1">
    <citation type="submission" date="2019-07" db="EMBL/GenBank/DDBJ databases">
        <title>Draft genome for Streptomyces benahoarensis MZ03-48.</title>
        <authorList>
            <person name="Gonzalez-Pimentel J.L."/>
        </authorList>
    </citation>
    <scope>NUCLEOTIDE SEQUENCE [LARGE SCALE GENOMIC DNA]</scope>
    <source>
        <strain evidence="1 2">MZ03-48</strain>
    </source>
</reference>
<evidence type="ECO:0000313" key="2">
    <source>
        <dbReference type="Proteomes" id="UP000320888"/>
    </source>
</evidence>
<dbReference type="AlphaFoldDB" id="A0A553YVA3"/>
<sequence>MAASQPLCSGGAVTAFALTESDARFFSWQKRRGGSKLGDAYEMGPAFRRDAIAWTRRRHKGSKEFQIGFTDGSWGTTVIPEGDAFLKAFPGTLSPKDHIS</sequence>
<dbReference type="Proteomes" id="UP000320888">
    <property type="component" value="Unassembled WGS sequence"/>
</dbReference>
<gene>
    <name evidence="1" type="ORF">FNZ23_24065</name>
</gene>
<evidence type="ECO:0000313" key="1">
    <source>
        <dbReference type="EMBL" id="TSB33150.1"/>
    </source>
</evidence>
<organism evidence="1 2">
    <name type="scientific">Streptomyces benahoarensis</name>
    <dbReference type="NCBI Taxonomy" id="2595054"/>
    <lineage>
        <taxon>Bacteria</taxon>
        <taxon>Bacillati</taxon>
        <taxon>Actinomycetota</taxon>
        <taxon>Actinomycetes</taxon>
        <taxon>Kitasatosporales</taxon>
        <taxon>Streptomycetaceae</taxon>
        <taxon>Streptomyces</taxon>
    </lineage>
</organism>
<dbReference type="EMBL" id="VKLS01000419">
    <property type="protein sequence ID" value="TSB33150.1"/>
    <property type="molecule type" value="Genomic_DNA"/>
</dbReference>
<dbReference type="OrthoDB" id="4334785at2"/>
<dbReference type="RefSeq" id="WP_143944308.1">
    <property type="nucleotide sequence ID" value="NZ_VKLS01000419.1"/>
</dbReference>